<accession>A0A851GKZ6</accession>
<evidence type="ECO:0000313" key="3">
    <source>
        <dbReference type="Proteomes" id="UP000557872"/>
    </source>
</evidence>
<dbReference type="RefSeq" id="WP_178933281.1">
    <property type="nucleotide sequence ID" value="NZ_JACBAZ010000004.1"/>
</dbReference>
<feature type="compositionally biased region" description="Polar residues" evidence="1">
    <location>
        <begin position="225"/>
        <end position="243"/>
    </location>
</feature>
<feature type="region of interest" description="Disordered" evidence="1">
    <location>
        <begin position="220"/>
        <end position="244"/>
    </location>
</feature>
<feature type="compositionally biased region" description="Low complexity" evidence="1">
    <location>
        <begin position="52"/>
        <end position="64"/>
    </location>
</feature>
<dbReference type="Proteomes" id="UP000557872">
    <property type="component" value="Unassembled WGS sequence"/>
</dbReference>
<gene>
    <name evidence="2" type="ORF">HW115_12895</name>
</gene>
<dbReference type="EMBL" id="JACBAZ010000004">
    <property type="protein sequence ID" value="NWK56511.1"/>
    <property type="molecule type" value="Genomic_DNA"/>
</dbReference>
<evidence type="ECO:0000313" key="2">
    <source>
        <dbReference type="EMBL" id="NWK56511.1"/>
    </source>
</evidence>
<evidence type="ECO:0000256" key="1">
    <source>
        <dbReference type="SAM" id="MobiDB-lite"/>
    </source>
</evidence>
<feature type="region of interest" description="Disordered" evidence="1">
    <location>
        <begin position="30"/>
        <end position="71"/>
    </location>
</feature>
<organism evidence="2 3">
    <name type="scientific">Oceaniferula marina</name>
    <dbReference type="NCBI Taxonomy" id="2748318"/>
    <lineage>
        <taxon>Bacteria</taxon>
        <taxon>Pseudomonadati</taxon>
        <taxon>Verrucomicrobiota</taxon>
        <taxon>Verrucomicrobiia</taxon>
        <taxon>Verrucomicrobiales</taxon>
        <taxon>Verrucomicrobiaceae</taxon>
        <taxon>Oceaniferula</taxon>
    </lineage>
</organism>
<feature type="compositionally biased region" description="Polar residues" evidence="1">
    <location>
        <begin position="34"/>
        <end position="49"/>
    </location>
</feature>
<dbReference type="AlphaFoldDB" id="A0A851GKZ6"/>
<reference evidence="2 3" key="1">
    <citation type="submission" date="2020-07" db="EMBL/GenBank/DDBJ databases">
        <title>Roseicoccus Jingziensis gen. nov., sp. nov., isolated from coastal seawater.</title>
        <authorList>
            <person name="Feng X."/>
        </authorList>
    </citation>
    <scope>NUCLEOTIDE SEQUENCE [LARGE SCALE GENOMIC DNA]</scope>
    <source>
        <strain evidence="2 3">N1E253</strain>
    </source>
</reference>
<protein>
    <submittedName>
        <fullName evidence="2">Uncharacterized protein</fullName>
    </submittedName>
</protein>
<name>A0A851GKZ6_9BACT</name>
<comment type="caution">
    <text evidence="2">The sequence shown here is derived from an EMBL/GenBank/DDBJ whole genome shotgun (WGS) entry which is preliminary data.</text>
</comment>
<sequence>MKPIVFIPTIVISCCLCTVIGYKLGSQSKEADKSQSSIVDDSKNATTPPSQAPNNQGQPQTPQQSISPDDLAKAKNVPAKLENPQGDFTLVAVVEGAEANQKLSQSLKVVGAQRQRLTQLSKQYEQTPADSAQQKELLAGQINQIRKTLETNLRFMSQNFAYSLSYNYVLVPHLATMMRVRQGEDGKAQADVAYEFKDAATYESCQKLREQYLKLKQEKLKQEQATNGNTEASESPASPTITPSPEMVELKEKLMKDFNCDPDQNYQVHFKKTAIYARPAR</sequence>
<keyword evidence="3" id="KW-1185">Reference proteome</keyword>
<proteinExistence type="predicted"/>